<dbReference type="RefSeq" id="WP_126010349.1">
    <property type="nucleotide sequence ID" value="NZ_CP032509.1"/>
</dbReference>
<protein>
    <submittedName>
        <fullName evidence="8">Molecular chaperone DnaJ</fullName>
    </submittedName>
</protein>
<dbReference type="Gene3D" id="1.10.287.110">
    <property type="entry name" value="DnaJ domain"/>
    <property type="match status" value="1"/>
</dbReference>
<dbReference type="SMART" id="SM00271">
    <property type="entry name" value="DnaJ"/>
    <property type="match status" value="1"/>
</dbReference>
<evidence type="ECO:0000313" key="9">
    <source>
        <dbReference type="Proteomes" id="UP000268192"/>
    </source>
</evidence>
<reference evidence="8 9" key="1">
    <citation type="submission" date="2018-09" db="EMBL/GenBank/DDBJ databases">
        <title>Marinorhizobium profundi gen. nov., sp. nov., isolated from a deep-sea sediment sample from the New Britain Trench and proposal of Marinorhizobiaceae fam. nov. in the order Rhizobiales of the class Alphaproteobacteria.</title>
        <authorList>
            <person name="Cao J."/>
        </authorList>
    </citation>
    <scope>NUCLEOTIDE SEQUENCE [LARGE SCALE GENOMIC DNA]</scope>
    <source>
        <strain evidence="8 9">WS11</strain>
    </source>
</reference>
<name>A0A3S9B4Z4_9HYPH</name>
<dbReference type="OrthoDB" id="9811070at2"/>
<feature type="domain" description="J" evidence="7">
    <location>
        <begin position="178"/>
        <end position="231"/>
    </location>
</feature>
<evidence type="ECO:0000256" key="2">
    <source>
        <dbReference type="ARBA" id="ARBA00022692"/>
    </source>
</evidence>
<dbReference type="CDD" id="cd06257">
    <property type="entry name" value="DnaJ"/>
    <property type="match status" value="1"/>
</dbReference>
<comment type="similarity">
    <text evidence="5">Belongs to the TIM14 family.</text>
</comment>
<dbReference type="FunFam" id="1.10.287.110:FF:000001">
    <property type="entry name" value="Import inner membrane translocase subunit tim14"/>
    <property type="match status" value="1"/>
</dbReference>
<evidence type="ECO:0000259" key="7">
    <source>
        <dbReference type="PROSITE" id="PS50076"/>
    </source>
</evidence>
<dbReference type="PANTHER" id="PTHR12763">
    <property type="match status" value="1"/>
</dbReference>
<dbReference type="PANTHER" id="PTHR12763:SF28">
    <property type="entry name" value="GEO10507P1-RELATED"/>
    <property type="match status" value="1"/>
</dbReference>
<dbReference type="SUPFAM" id="SSF46565">
    <property type="entry name" value="Chaperone J-domain"/>
    <property type="match status" value="1"/>
</dbReference>
<dbReference type="InterPro" id="IPR036869">
    <property type="entry name" value="J_dom_sf"/>
</dbReference>
<evidence type="ECO:0000256" key="1">
    <source>
        <dbReference type="ARBA" id="ARBA00004167"/>
    </source>
</evidence>
<evidence type="ECO:0000256" key="6">
    <source>
        <dbReference type="SAM" id="Phobius"/>
    </source>
</evidence>
<evidence type="ECO:0000256" key="3">
    <source>
        <dbReference type="ARBA" id="ARBA00022989"/>
    </source>
</evidence>
<evidence type="ECO:0000256" key="5">
    <source>
        <dbReference type="ARBA" id="ARBA00038105"/>
    </source>
</evidence>
<gene>
    <name evidence="8" type="ORF">D5400_12775</name>
</gene>
<dbReference type="Proteomes" id="UP000268192">
    <property type="component" value="Chromosome"/>
</dbReference>
<sequence length="231" mass="24804">MAVLFYIVLALLVLSALGFAFTKANPRHLAFGLKYAGPSLLALFGLVLTLVGRAGVGMTLIGLSAAMFGRLGRSTTVQSEPGRYSTVRSAALEMELDLDTGDMNGLVLAGPFEGADLASLDETELLTLHEALLSDEESRQLLEAYLDRRIPRWRGDAEADADDGLGAAPGTGAMTEKEAYEVLGLRPGASEAEIRQAHRSLMKRVHPDTGGSVFLAARINEAKDILLRRHR</sequence>
<dbReference type="InterPro" id="IPR001623">
    <property type="entry name" value="DnaJ_domain"/>
</dbReference>
<accession>A0A3S9B4Z4</accession>
<keyword evidence="3 6" id="KW-1133">Transmembrane helix</keyword>
<evidence type="ECO:0000256" key="4">
    <source>
        <dbReference type="ARBA" id="ARBA00023136"/>
    </source>
</evidence>
<dbReference type="AlphaFoldDB" id="A0A3S9B4Z4"/>
<keyword evidence="2 6" id="KW-0812">Transmembrane</keyword>
<dbReference type="KEGG" id="abaw:D5400_12775"/>
<dbReference type="GO" id="GO:0016020">
    <property type="term" value="C:membrane"/>
    <property type="evidence" value="ECO:0007669"/>
    <property type="project" value="UniProtKB-SubCell"/>
</dbReference>
<comment type="subcellular location">
    <subcellularLocation>
        <location evidence="1">Membrane</location>
        <topology evidence="1">Single-pass membrane protein</topology>
    </subcellularLocation>
</comment>
<proteinExistence type="inferred from homology"/>
<keyword evidence="4 6" id="KW-0472">Membrane</keyword>
<dbReference type="PROSITE" id="PS50076">
    <property type="entry name" value="DNAJ_2"/>
    <property type="match status" value="1"/>
</dbReference>
<organism evidence="8 9">
    <name type="scientific">Georhizobium profundi</name>
    <dbReference type="NCBI Taxonomy" id="2341112"/>
    <lineage>
        <taxon>Bacteria</taxon>
        <taxon>Pseudomonadati</taxon>
        <taxon>Pseudomonadota</taxon>
        <taxon>Alphaproteobacteria</taxon>
        <taxon>Hyphomicrobiales</taxon>
        <taxon>Rhizobiaceae</taxon>
        <taxon>Georhizobium</taxon>
    </lineage>
</organism>
<dbReference type="Pfam" id="PF00226">
    <property type="entry name" value="DnaJ"/>
    <property type="match status" value="1"/>
</dbReference>
<keyword evidence="9" id="KW-1185">Reference proteome</keyword>
<dbReference type="EMBL" id="CP032509">
    <property type="protein sequence ID" value="AZN72035.1"/>
    <property type="molecule type" value="Genomic_DNA"/>
</dbReference>
<feature type="transmembrane region" description="Helical" evidence="6">
    <location>
        <begin position="42"/>
        <end position="63"/>
    </location>
</feature>
<evidence type="ECO:0000313" key="8">
    <source>
        <dbReference type="EMBL" id="AZN72035.1"/>
    </source>
</evidence>